<feature type="domain" description="N-acetyltransferase" evidence="3">
    <location>
        <begin position="7"/>
        <end position="151"/>
    </location>
</feature>
<evidence type="ECO:0000313" key="4">
    <source>
        <dbReference type="EMBL" id="KKZ95978.1"/>
    </source>
</evidence>
<dbReference type="Proteomes" id="UP000035350">
    <property type="component" value="Unassembled WGS sequence"/>
</dbReference>
<dbReference type="InterPro" id="IPR000182">
    <property type="entry name" value="GNAT_dom"/>
</dbReference>
<keyword evidence="2" id="KW-0012">Acyltransferase</keyword>
<sequence length="151" mass="17739">MNNLENIEIFEATYDDRETVINLIRMYMEFYEKPVHEKSSLDTLVNTIIKNKDLGLFYVCTVNKEPIGFATLYTTFSTLSMGRAMILNDLFVIPEYRKLGVGDMLFNTCKKYVQDNNYAYMEWVTAKDNIVAQNFYKKQKANKSDWIVYSI</sequence>
<proteinExistence type="predicted"/>
<dbReference type="Gene3D" id="3.40.630.30">
    <property type="match status" value="1"/>
</dbReference>
<evidence type="ECO:0000256" key="1">
    <source>
        <dbReference type="ARBA" id="ARBA00022679"/>
    </source>
</evidence>
<dbReference type="GO" id="GO:0008080">
    <property type="term" value="F:N-acetyltransferase activity"/>
    <property type="evidence" value="ECO:0007669"/>
    <property type="project" value="UniProtKB-ARBA"/>
</dbReference>
<keyword evidence="1" id="KW-0808">Transferase</keyword>
<dbReference type="Pfam" id="PF00583">
    <property type="entry name" value="Acetyltransf_1"/>
    <property type="match status" value="1"/>
</dbReference>
<reference evidence="4 5" key="1">
    <citation type="journal article" date="2015" name="Genome Announc.">
        <title>Next-Generation Whole-Genome Sequencing of Eight Strains of Bacillus cereus, Isolated from Food.</title>
        <authorList>
            <person name="Krawczyk A.O."/>
            <person name="de Jong A."/>
            <person name="Eijlander R.T."/>
            <person name="Berendsen E.M."/>
            <person name="Holsappel S."/>
            <person name="Wells-Bennik M.H."/>
            <person name="Kuipers O.P."/>
        </authorList>
    </citation>
    <scope>NUCLEOTIDE SEQUENCE [LARGE SCALE GENOMIC DNA]</scope>
    <source>
        <strain evidence="4 5">B4147</strain>
    </source>
</reference>
<dbReference type="SUPFAM" id="SSF55729">
    <property type="entry name" value="Acyl-CoA N-acyltransferases (Nat)"/>
    <property type="match status" value="1"/>
</dbReference>
<dbReference type="PROSITE" id="PS51186">
    <property type="entry name" value="GNAT"/>
    <property type="match status" value="1"/>
</dbReference>
<dbReference type="PATRIC" id="fig|1396.433.peg.2061"/>
<dbReference type="CDD" id="cd04301">
    <property type="entry name" value="NAT_SF"/>
    <property type="match status" value="1"/>
</dbReference>
<organism evidence="4 5">
    <name type="scientific">Bacillus wiedmannii</name>
    <dbReference type="NCBI Taxonomy" id="1890302"/>
    <lineage>
        <taxon>Bacteria</taxon>
        <taxon>Bacillati</taxon>
        <taxon>Bacillota</taxon>
        <taxon>Bacilli</taxon>
        <taxon>Bacillales</taxon>
        <taxon>Bacillaceae</taxon>
        <taxon>Bacillus</taxon>
        <taxon>Bacillus cereus group</taxon>
    </lineage>
</organism>
<dbReference type="AlphaFoldDB" id="A0A0G8C800"/>
<dbReference type="RefSeq" id="WP_046958453.1">
    <property type="nucleotide sequence ID" value="NZ_LCYN01000017.1"/>
</dbReference>
<dbReference type="PANTHER" id="PTHR10545:SF29">
    <property type="entry name" value="GH14572P-RELATED"/>
    <property type="match status" value="1"/>
</dbReference>
<dbReference type="InterPro" id="IPR016181">
    <property type="entry name" value="Acyl_CoA_acyltransferase"/>
</dbReference>
<evidence type="ECO:0000313" key="5">
    <source>
        <dbReference type="Proteomes" id="UP000035350"/>
    </source>
</evidence>
<dbReference type="InterPro" id="IPR051016">
    <property type="entry name" value="Diverse_Substrate_AcTransf"/>
</dbReference>
<evidence type="ECO:0000256" key="2">
    <source>
        <dbReference type="ARBA" id="ARBA00023315"/>
    </source>
</evidence>
<dbReference type="EMBL" id="LCYN01000017">
    <property type="protein sequence ID" value="KKZ95978.1"/>
    <property type="molecule type" value="Genomic_DNA"/>
</dbReference>
<evidence type="ECO:0000259" key="3">
    <source>
        <dbReference type="PROSITE" id="PS51186"/>
    </source>
</evidence>
<comment type="caution">
    <text evidence="4">The sequence shown here is derived from an EMBL/GenBank/DDBJ whole genome shotgun (WGS) entry which is preliminary data.</text>
</comment>
<dbReference type="PANTHER" id="PTHR10545">
    <property type="entry name" value="DIAMINE N-ACETYLTRANSFERASE"/>
    <property type="match status" value="1"/>
</dbReference>
<gene>
    <name evidence="4" type="ORF">B4147_5219</name>
</gene>
<protein>
    <recommendedName>
        <fullName evidence="3">N-acetyltransferase domain-containing protein</fullName>
    </recommendedName>
</protein>
<name>A0A0G8C800_9BACI</name>
<reference evidence="5" key="2">
    <citation type="submission" date="2015-04" db="EMBL/GenBank/DDBJ databases">
        <title>Draft Genome Sequences of Eight Spore-Forming Food Isolates of Bacillus cereus Genome sequencing.</title>
        <authorList>
            <person name="Krawcyk A.O."/>
            <person name="de Jong A."/>
            <person name="Eijlander R.T."/>
            <person name="Berendsen E.M."/>
            <person name="Holsappel S."/>
            <person name="Wells-Bennik M."/>
            <person name="Kuipers O.P."/>
        </authorList>
    </citation>
    <scope>NUCLEOTIDE SEQUENCE [LARGE SCALE GENOMIC DNA]</scope>
    <source>
        <strain evidence="5">B4147</strain>
    </source>
</reference>
<accession>A0A0G8C800</accession>